<sequence>MMAREVRDVTQPWVCPICFEAVDGDNGDVVSIACADEHRFCRLCLLQHVDSQPFPRCPAVRCAYELSEQDLIVICGAGSQRVERFREDLLTKAVDQLSEVVRCPNPDCSCALTVDGGRQRWQCCEWPAWCTKCRQPYHYKVECEAVEGLCKRWLQWVSTDRSTYHQEEVQHSRFETQRIALEEALSRHAELQRDEEWKRANCRECPRCQRVVEKLEGCDQMICGQDAHGGNRQNGCGHHFSWNEARAYRVAPESRPLPQLNVEEVRLRGANLRHPFTHCSSCEQDIVGPRFRCIHCPDYNLCVTCERECATCATHPLNHVFEILFKADYDLRAHLPLGSHVLIADHSERHGFEAILEHEICQDVFQVRLLSDNSERQLHRSAVQVKLETSKAVEAHVKAHVAAQVAEAQQVAAKRQQAVSQMRGTDCVVG</sequence>
<evidence type="ECO:0000256" key="9">
    <source>
        <dbReference type="PROSITE-ProRule" id="PRU00228"/>
    </source>
</evidence>
<evidence type="ECO:0000259" key="12">
    <source>
        <dbReference type="PROSITE" id="PS51873"/>
    </source>
</evidence>
<evidence type="ECO:0000259" key="10">
    <source>
        <dbReference type="PROSITE" id="PS50089"/>
    </source>
</evidence>
<comment type="catalytic activity">
    <reaction evidence="1">
        <text>[E2 ubiquitin-conjugating enzyme]-S-ubiquitinyl-L-cysteine + [acceptor protein]-L-lysine = [E2 ubiquitin-conjugating enzyme]-L-cysteine + [acceptor protein]-N(6)-ubiquitinyl-L-lysine.</text>
        <dbReference type="EC" id="2.3.2.31"/>
    </reaction>
</comment>
<evidence type="ECO:0000256" key="5">
    <source>
        <dbReference type="ARBA" id="ARBA00022737"/>
    </source>
</evidence>
<dbReference type="PROSITE" id="PS50135">
    <property type="entry name" value="ZF_ZZ_2"/>
    <property type="match status" value="1"/>
</dbReference>
<dbReference type="InterPro" id="IPR044066">
    <property type="entry name" value="TRIAD_supradom"/>
</dbReference>
<dbReference type="GO" id="GO:0061630">
    <property type="term" value="F:ubiquitin protein ligase activity"/>
    <property type="evidence" value="ECO:0007669"/>
    <property type="project" value="UniProtKB-EC"/>
</dbReference>
<evidence type="ECO:0000256" key="6">
    <source>
        <dbReference type="ARBA" id="ARBA00022771"/>
    </source>
</evidence>
<evidence type="ECO:0000313" key="13">
    <source>
        <dbReference type="EMBL" id="CAI4015470.1"/>
    </source>
</evidence>
<evidence type="ECO:0000256" key="7">
    <source>
        <dbReference type="ARBA" id="ARBA00022786"/>
    </source>
</evidence>
<evidence type="ECO:0000313" key="14">
    <source>
        <dbReference type="EMBL" id="CAL1168845.1"/>
    </source>
</evidence>
<organism evidence="13">
    <name type="scientific">Cladocopium goreaui</name>
    <dbReference type="NCBI Taxonomy" id="2562237"/>
    <lineage>
        <taxon>Eukaryota</taxon>
        <taxon>Sar</taxon>
        <taxon>Alveolata</taxon>
        <taxon>Dinophyceae</taxon>
        <taxon>Suessiales</taxon>
        <taxon>Symbiodiniaceae</taxon>
        <taxon>Cladocopium</taxon>
    </lineage>
</organism>
<protein>
    <recommendedName>
        <fullName evidence="2">RBR-type E3 ubiquitin transferase</fullName>
        <ecNumber evidence="2">2.3.2.31</ecNumber>
    </recommendedName>
</protein>
<keyword evidence="6 9" id="KW-0863">Zinc-finger</keyword>
<accession>A0A9P1DSD8</accession>
<keyword evidence="5" id="KW-0677">Repeat</keyword>
<evidence type="ECO:0000256" key="2">
    <source>
        <dbReference type="ARBA" id="ARBA00012251"/>
    </source>
</evidence>
<evidence type="ECO:0000256" key="4">
    <source>
        <dbReference type="ARBA" id="ARBA00022723"/>
    </source>
</evidence>
<dbReference type="Pfam" id="PF01485">
    <property type="entry name" value="IBR"/>
    <property type="match status" value="1"/>
</dbReference>
<proteinExistence type="predicted"/>
<dbReference type="EC" id="2.3.2.31" evidence="2"/>
<gene>
    <name evidence="13" type="ORF">C1SCF055_LOCUS40294</name>
</gene>
<dbReference type="PANTHER" id="PTHR11685">
    <property type="entry name" value="RBR FAMILY RING FINGER AND IBR DOMAIN-CONTAINING"/>
    <property type="match status" value="1"/>
</dbReference>
<keyword evidence="3" id="KW-0808">Transferase</keyword>
<dbReference type="OrthoDB" id="428401at2759"/>
<dbReference type="SMART" id="SM00291">
    <property type="entry name" value="ZnF_ZZ"/>
    <property type="match status" value="1"/>
</dbReference>
<evidence type="ECO:0000313" key="15">
    <source>
        <dbReference type="Proteomes" id="UP001152797"/>
    </source>
</evidence>
<dbReference type="AlphaFoldDB" id="A0A9P1DSD8"/>
<dbReference type="InterPro" id="IPR043145">
    <property type="entry name" value="Znf_ZZ_sf"/>
</dbReference>
<dbReference type="PROSITE" id="PS51873">
    <property type="entry name" value="TRIAD"/>
    <property type="match status" value="1"/>
</dbReference>
<dbReference type="Gene3D" id="3.30.60.90">
    <property type="match status" value="1"/>
</dbReference>
<dbReference type="Pfam" id="PF00569">
    <property type="entry name" value="ZZ"/>
    <property type="match status" value="1"/>
</dbReference>
<dbReference type="SUPFAM" id="SSF57850">
    <property type="entry name" value="RING/U-box"/>
    <property type="match status" value="3"/>
</dbReference>
<evidence type="ECO:0000259" key="11">
    <source>
        <dbReference type="PROSITE" id="PS50135"/>
    </source>
</evidence>
<evidence type="ECO:0000256" key="1">
    <source>
        <dbReference type="ARBA" id="ARBA00001798"/>
    </source>
</evidence>
<dbReference type="InterPro" id="IPR031127">
    <property type="entry name" value="E3_UB_ligase_RBR"/>
</dbReference>
<feature type="domain" description="ZZ-type" evidence="11">
    <location>
        <begin position="274"/>
        <end position="329"/>
    </location>
</feature>
<keyword evidence="4" id="KW-0479">Metal-binding</keyword>
<dbReference type="GO" id="GO:0008270">
    <property type="term" value="F:zinc ion binding"/>
    <property type="evidence" value="ECO:0007669"/>
    <property type="project" value="UniProtKB-KW"/>
</dbReference>
<dbReference type="InterPro" id="IPR002867">
    <property type="entry name" value="IBR_dom"/>
</dbReference>
<name>A0A9P1DSD8_9DINO</name>
<evidence type="ECO:0000256" key="8">
    <source>
        <dbReference type="ARBA" id="ARBA00022833"/>
    </source>
</evidence>
<keyword evidence="7" id="KW-0833">Ubl conjugation pathway</keyword>
<dbReference type="EMBL" id="CAMXCT010006532">
    <property type="protein sequence ID" value="CAI4015470.1"/>
    <property type="molecule type" value="Genomic_DNA"/>
</dbReference>
<feature type="domain" description="RING-type" evidence="10">
    <location>
        <begin position="15"/>
        <end position="61"/>
    </location>
</feature>
<dbReference type="EMBL" id="CAMXCT020006532">
    <property type="protein sequence ID" value="CAL1168845.1"/>
    <property type="molecule type" value="Genomic_DNA"/>
</dbReference>
<dbReference type="InterPro" id="IPR001841">
    <property type="entry name" value="Znf_RING"/>
</dbReference>
<dbReference type="PROSITE" id="PS50089">
    <property type="entry name" value="ZF_RING_2"/>
    <property type="match status" value="1"/>
</dbReference>
<dbReference type="Proteomes" id="UP001152797">
    <property type="component" value="Unassembled WGS sequence"/>
</dbReference>
<evidence type="ECO:0000256" key="3">
    <source>
        <dbReference type="ARBA" id="ARBA00022679"/>
    </source>
</evidence>
<dbReference type="CDD" id="cd20335">
    <property type="entry name" value="BRcat_RBR"/>
    <property type="match status" value="1"/>
</dbReference>
<dbReference type="PROSITE" id="PS01357">
    <property type="entry name" value="ZF_ZZ_1"/>
    <property type="match status" value="1"/>
</dbReference>
<comment type="caution">
    <text evidence="13">The sequence shown here is derived from an EMBL/GenBank/DDBJ whole genome shotgun (WGS) entry which is preliminary data.</text>
</comment>
<feature type="domain" description="RING-type" evidence="12">
    <location>
        <begin position="11"/>
        <end position="263"/>
    </location>
</feature>
<keyword evidence="15" id="KW-1185">Reference proteome</keyword>
<keyword evidence="8" id="KW-0862">Zinc</keyword>
<dbReference type="SMART" id="SM00647">
    <property type="entry name" value="IBR"/>
    <property type="match status" value="1"/>
</dbReference>
<reference evidence="14" key="2">
    <citation type="submission" date="2024-04" db="EMBL/GenBank/DDBJ databases">
        <authorList>
            <person name="Chen Y."/>
            <person name="Shah S."/>
            <person name="Dougan E. K."/>
            <person name="Thang M."/>
            <person name="Chan C."/>
        </authorList>
    </citation>
    <scope>NUCLEOTIDE SEQUENCE [LARGE SCALE GENOMIC DNA]</scope>
</reference>
<dbReference type="EMBL" id="CAMXCT030006532">
    <property type="protein sequence ID" value="CAL4802782.1"/>
    <property type="molecule type" value="Genomic_DNA"/>
</dbReference>
<dbReference type="InterPro" id="IPR000433">
    <property type="entry name" value="Znf_ZZ"/>
</dbReference>
<dbReference type="GO" id="GO:0016567">
    <property type="term" value="P:protein ubiquitination"/>
    <property type="evidence" value="ECO:0007669"/>
    <property type="project" value="InterPro"/>
</dbReference>
<reference evidence="13" key="1">
    <citation type="submission" date="2022-10" db="EMBL/GenBank/DDBJ databases">
        <authorList>
            <person name="Chen Y."/>
            <person name="Dougan E. K."/>
            <person name="Chan C."/>
            <person name="Rhodes N."/>
            <person name="Thang M."/>
        </authorList>
    </citation>
    <scope>NUCLEOTIDE SEQUENCE</scope>
</reference>